<evidence type="ECO:0000256" key="1">
    <source>
        <dbReference type="SAM" id="MobiDB-lite"/>
    </source>
</evidence>
<evidence type="ECO:0000313" key="3">
    <source>
        <dbReference type="Proteomes" id="UP000244811"/>
    </source>
</evidence>
<gene>
    <name evidence="2" type="ORF">MACK_003667</name>
</gene>
<sequence>MPFPNNTLIGTFNPSTVTDTRIFSLKDHSDISTSFGTITCNINNNSNCDLIDTAEDVSSIVDGVEVEKMELKKRLYKSYKSRKLSNPSTKSRRRHMQSNR</sequence>
<dbReference type="EMBL" id="CP056071">
    <property type="protein sequence ID" value="UVC50044.1"/>
    <property type="molecule type" value="Genomic_DNA"/>
</dbReference>
<feature type="region of interest" description="Disordered" evidence="1">
    <location>
        <begin position="79"/>
        <end position="100"/>
    </location>
</feature>
<dbReference type="Proteomes" id="UP000244811">
    <property type="component" value="Chromosome 2"/>
</dbReference>
<name>A0A976SJI2_THEOR</name>
<evidence type="ECO:0000313" key="2">
    <source>
        <dbReference type="EMBL" id="UVC50044.1"/>
    </source>
</evidence>
<protein>
    <submittedName>
        <fullName evidence="2">Uncharacterized protein</fullName>
    </submittedName>
</protein>
<proteinExistence type="predicted"/>
<feature type="compositionally biased region" description="Basic residues" evidence="1">
    <location>
        <begin position="90"/>
        <end position="100"/>
    </location>
</feature>
<accession>A0A976SJI2</accession>
<reference evidence="2" key="1">
    <citation type="submission" date="2022-07" db="EMBL/GenBank/DDBJ databases">
        <title>Evaluation of T. orientalis genome assembly methods using nanopore sequencing and analysis of variation between genomes.</title>
        <authorList>
            <person name="Yam J."/>
            <person name="Micallef M.L."/>
            <person name="Liu M."/>
            <person name="Djordjevic S.P."/>
            <person name="Bogema D.R."/>
            <person name="Jenkins C."/>
        </authorList>
    </citation>
    <scope>NUCLEOTIDE SEQUENCE</scope>
    <source>
        <strain evidence="2">Goon Nure</strain>
    </source>
</reference>
<dbReference type="AlphaFoldDB" id="A0A976SJI2"/>
<organism evidence="2 3">
    <name type="scientific">Theileria orientalis</name>
    <dbReference type="NCBI Taxonomy" id="68886"/>
    <lineage>
        <taxon>Eukaryota</taxon>
        <taxon>Sar</taxon>
        <taxon>Alveolata</taxon>
        <taxon>Apicomplexa</taxon>
        <taxon>Aconoidasida</taxon>
        <taxon>Piroplasmida</taxon>
        <taxon>Theileriidae</taxon>
        <taxon>Theileria</taxon>
    </lineage>
</organism>